<evidence type="ECO:0000313" key="2">
    <source>
        <dbReference type="Proteomes" id="UP000005237"/>
    </source>
</evidence>
<evidence type="ECO:0000313" key="1">
    <source>
        <dbReference type="EnsemblMetazoa" id="CJA04241.1"/>
    </source>
</evidence>
<dbReference type="AlphaFoldDB" id="A0A8R1HK55"/>
<proteinExistence type="predicted"/>
<organism evidence="1 2">
    <name type="scientific">Caenorhabditis japonica</name>
    <dbReference type="NCBI Taxonomy" id="281687"/>
    <lineage>
        <taxon>Eukaryota</taxon>
        <taxon>Metazoa</taxon>
        <taxon>Ecdysozoa</taxon>
        <taxon>Nematoda</taxon>
        <taxon>Chromadorea</taxon>
        <taxon>Rhabditida</taxon>
        <taxon>Rhabditina</taxon>
        <taxon>Rhabditomorpha</taxon>
        <taxon>Rhabditoidea</taxon>
        <taxon>Rhabditidae</taxon>
        <taxon>Peloderinae</taxon>
        <taxon>Caenorhabditis</taxon>
    </lineage>
</organism>
<reference evidence="2" key="1">
    <citation type="submission" date="2010-08" db="EMBL/GenBank/DDBJ databases">
        <authorList>
            <consortium name="Caenorhabditis japonica Sequencing Consortium"/>
            <person name="Wilson R.K."/>
        </authorList>
    </citation>
    <scope>NUCLEOTIDE SEQUENCE [LARGE SCALE GENOMIC DNA]</scope>
    <source>
        <strain evidence="2">DF5081</strain>
    </source>
</reference>
<dbReference type="Proteomes" id="UP000005237">
    <property type="component" value="Unassembled WGS sequence"/>
</dbReference>
<accession>A0A8R1HK55</accession>
<name>A0A8R1HK55_CAEJA</name>
<dbReference type="EnsemblMetazoa" id="CJA04241.1">
    <property type="protein sequence ID" value="CJA04241.1"/>
    <property type="gene ID" value="WBGene00123445"/>
</dbReference>
<keyword evidence="2" id="KW-1185">Reference proteome</keyword>
<reference evidence="1" key="2">
    <citation type="submission" date="2022-06" db="UniProtKB">
        <authorList>
            <consortium name="EnsemblMetazoa"/>
        </authorList>
    </citation>
    <scope>IDENTIFICATION</scope>
    <source>
        <strain evidence="1">DF5081</strain>
    </source>
</reference>
<protein>
    <submittedName>
        <fullName evidence="1">Uncharacterized protein</fullName>
    </submittedName>
</protein>
<sequence>MVKSAENNEYDTKARRIVYQMSQELEHVDVDEDFQQVLLSTRMDESSREAGFAAFLDLQDEIRESLNNLKEHGEINDWTSLLTSRQLKCVRQMLVATKSPEKSTRRSKSKNVRVVEDHPPEIQMFHIPPLDFGISQAHGQDDLQDDDIETVSSIPRSSRASNYPMEPAPKIPEHFEVVAQQPANPPKSILKKIISRPRPVEKSDAGVQTERIQVQKEIISTTNQETMCDLIRPEKAEIHSPISELSEGEIREIHVTDRNIICAHPDGSIRISPVTTYLGESEDDIDILRATSSSPLRVTSIDL</sequence>